<comment type="pathway">
    <text evidence="10 11">Cell wall biogenesis; peptidoglycan biosynthesis.</text>
</comment>
<dbReference type="Pfam" id="PF08245">
    <property type="entry name" value="Mur_ligase_M"/>
    <property type="match status" value="1"/>
</dbReference>
<comment type="catalytic activity">
    <reaction evidence="10 11">
        <text>D-alanyl-D-alanine + UDP-N-acetyl-alpha-D-muramoyl-L-alanyl-gamma-D-glutamyl-meso-2,6-diaminopimelate + ATP = UDP-N-acetyl-alpha-D-muramoyl-L-alanyl-gamma-D-glutamyl-meso-2,6-diaminopimeloyl-D-alanyl-D-alanine + ADP + phosphate + H(+)</text>
        <dbReference type="Rhea" id="RHEA:28374"/>
        <dbReference type="ChEBI" id="CHEBI:15378"/>
        <dbReference type="ChEBI" id="CHEBI:30616"/>
        <dbReference type="ChEBI" id="CHEBI:43474"/>
        <dbReference type="ChEBI" id="CHEBI:57822"/>
        <dbReference type="ChEBI" id="CHEBI:61386"/>
        <dbReference type="ChEBI" id="CHEBI:83905"/>
        <dbReference type="ChEBI" id="CHEBI:456216"/>
        <dbReference type="EC" id="6.3.2.10"/>
    </reaction>
</comment>
<protein>
    <recommendedName>
        <fullName evidence="10 11">UDP-N-acetylmuramoyl-tripeptide--D-alanyl-D-alanine ligase</fullName>
        <ecNumber evidence="10 11">6.3.2.10</ecNumber>
    </recommendedName>
    <alternativeName>
        <fullName evidence="10">D-alanyl-D-alanine-adding enzyme</fullName>
    </alternativeName>
</protein>
<reference evidence="15 16" key="1">
    <citation type="submission" date="2015-01" db="EMBL/GenBank/DDBJ databases">
        <title>Genome sequencing of Jeotgalibacillus soli.</title>
        <authorList>
            <person name="Goh K.M."/>
            <person name="Chan K.-G."/>
            <person name="Yaakop A.S."/>
            <person name="Ee R."/>
            <person name="Gan H.M."/>
            <person name="Chan C.S."/>
        </authorList>
    </citation>
    <scope>NUCLEOTIDE SEQUENCE [LARGE SCALE GENOMIC DNA]</scope>
    <source>
        <strain evidence="15 16">P9</strain>
    </source>
</reference>
<dbReference type="InterPro" id="IPR000713">
    <property type="entry name" value="Mur_ligase_N"/>
</dbReference>
<evidence type="ECO:0000256" key="7">
    <source>
        <dbReference type="ARBA" id="ARBA00022984"/>
    </source>
</evidence>
<keyword evidence="3 10" id="KW-0132">Cell division</keyword>
<keyword evidence="6 10" id="KW-0133">Cell shape</keyword>
<dbReference type="UniPathway" id="UPA00219"/>
<accession>A0A0C2W6I5</accession>
<proteinExistence type="inferred from homology"/>
<feature type="binding site" evidence="10">
    <location>
        <begin position="112"/>
        <end position="118"/>
    </location>
    <ligand>
        <name>ATP</name>
        <dbReference type="ChEBI" id="CHEBI:30616"/>
    </ligand>
</feature>
<dbReference type="GO" id="GO:0005737">
    <property type="term" value="C:cytoplasm"/>
    <property type="evidence" value="ECO:0007669"/>
    <property type="project" value="UniProtKB-SubCell"/>
</dbReference>
<evidence type="ECO:0000256" key="2">
    <source>
        <dbReference type="ARBA" id="ARBA00022598"/>
    </source>
</evidence>
<keyword evidence="8 10" id="KW-0131">Cell cycle</keyword>
<name>A0A0C2W6I5_9BACL</name>
<keyword evidence="7 10" id="KW-0573">Peptidoglycan synthesis</keyword>
<dbReference type="NCBIfam" id="TIGR01143">
    <property type="entry name" value="murF"/>
    <property type="match status" value="1"/>
</dbReference>
<dbReference type="HAMAP" id="MF_02019">
    <property type="entry name" value="MurF"/>
    <property type="match status" value="1"/>
</dbReference>
<dbReference type="Pfam" id="PF01225">
    <property type="entry name" value="Mur_ligase"/>
    <property type="match status" value="1"/>
</dbReference>
<evidence type="ECO:0000256" key="4">
    <source>
        <dbReference type="ARBA" id="ARBA00022741"/>
    </source>
</evidence>
<evidence type="ECO:0000256" key="9">
    <source>
        <dbReference type="ARBA" id="ARBA00023316"/>
    </source>
</evidence>
<evidence type="ECO:0000313" key="16">
    <source>
        <dbReference type="Proteomes" id="UP000031938"/>
    </source>
</evidence>
<dbReference type="EC" id="6.3.2.10" evidence="10 11"/>
<dbReference type="InterPro" id="IPR004101">
    <property type="entry name" value="Mur_ligase_C"/>
</dbReference>
<dbReference type="InterPro" id="IPR051046">
    <property type="entry name" value="MurCDEF_CellWall_CoF430Synth"/>
</dbReference>
<dbReference type="InterPro" id="IPR005863">
    <property type="entry name" value="UDP-N-AcMur_synth"/>
</dbReference>
<dbReference type="GO" id="GO:0008360">
    <property type="term" value="P:regulation of cell shape"/>
    <property type="evidence" value="ECO:0007669"/>
    <property type="project" value="UniProtKB-KW"/>
</dbReference>
<dbReference type="InterPro" id="IPR036615">
    <property type="entry name" value="Mur_ligase_C_dom_sf"/>
</dbReference>
<dbReference type="SUPFAM" id="SSF53623">
    <property type="entry name" value="MurD-like peptide ligases, catalytic domain"/>
    <property type="match status" value="1"/>
</dbReference>
<comment type="similarity">
    <text evidence="10">Belongs to the MurCDEF family. MurF subfamily.</text>
</comment>
<dbReference type="GO" id="GO:0051301">
    <property type="term" value="P:cell division"/>
    <property type="evidence" value="ECO:0007669"/>
    <property type="project" value="UniProtKB-KW"/>
</dbReference>
<keyword evidence="5 10" id="KW-0067">ATP-binding</keyword>
<dbReference type="SUPFAM" id="SSF63418">
    <property type="entry name" value="MurE/MurF N-terminal domain"/>
    <property type="match status" value="1"/>
</dbReference>
<evidence type="ECO:0000256" key="10">
    <source>
        <dbReference type="HAMAP-Rule" id="MF_02019"/>
    </source>
</evidence>
<dbReference type="OrthoDB" id="9801978at2"/>
<evidence type="ECO:0000256" key="11">
    <source>
        <dbReference type="RuleBase" id="RU004136"/>
    </source>
</evidence>
<keyword evidence="9 10" id="KW-0961">Cell wall biogenesis/degradation</keyword>
<dbReference type="PANTHER" id="PTHR43024">
    <property type="entry name" value="UDP-N-ACETYLMURAMOYL-TRIPEPTIDE--D-ALANYL-D-ALANINE LIGASE"/>
    <property type="match status" value="1"/>
</dbReference>
<sequence>MKRTVAQLAEVLELQQPDDVFCEVIVEGASINTRTLVEGNLFIPFKGEKVDGHQYVKQAFVNGAAATLWQEGVPNPPENVPVLIVKDPELALQKLARIYRMESDFKVVAITGSNGKTTTKDMIAGVLSTQYKVQKTEGNLNNQLGLPLTLLGVKEDTEVAVLEMGMSGFREIALLSEIAQPDIAVITNIGESHLQDLGSREGIAKAKFEITEGLSDEGILFYYGDEPLLQELVDKASGLQAASYGYGEQNGLYPKELKVTEQGSEVLLTSGRDQYIQVPVLGRHNVLNALAAVRVGLHLGLSLSSIARGIKSMKLTGMRMERVEGAKGEIIINDAYNASPTSMHAAIQFAEDMTAAGKKIVVLGDMLELGDEEAAFHRKIGNEIRADRIDYVLTYGDRAHLIAEEAAKHFPSGRVRSFRQDKEELIKIIKQLTAENDLVLVKGSRGMALEVVVEALQKT</sequence>
<dbReference type="Gene3D" id="3.40.1390.10">
    <property type="entry name" value="MurE/MurF, N-terminal domain"/>
    <property type="match status" value="1"/>
</dbReference>
<dbReference type="GO" id="GO:0008766">
    <property type="term" value="F:UDP-N-acetylmuramoylalanyl-D-glutamyl-2,6-diaminopimelate-D-alanyl-D-alanine ligase activity"/>
    <property type="evidence" value="ECO:0007669"/>
    <property type="project" value="RHEA"/>
</dbReference>
<evidence type="ECO:0000259" key="13">
    <source>
        <dbReference type="Pfam" id="PF02875"/>
    </source>
</evidence>
<dbReference type="GO" id="GO:0009252">
    <property type="term" value="P:peptidoglycan biosynthetic process"/>
    <property type="evidence" value="ECO:0007669"/>
    <property type="project" value="UniProtKB-UniRule"/>
</dbReference>
<comment type="caution">
    <text evidence="15">The sequence shown here is derived from an EMBL/GenBank/DDBJ whole genome shotgun (WGS) entry which is preliminary data.</text>
</comment>
<evidence type="ECO:0000256" key="6">
    <source>
        <dbReference type="ARBA" id="ARBA00022960"/>
    </source>
</evidence>
<dbReference type="InterPro" id="IPR036565">
    <property type="entry name" value="Mur-like_cat_sf"/>
</dbReference>
<dbReference type="GO" id="GO:0005524">
    <property type="term" value="F:ATP binding"/>
    <property type="evidence" value="ECO:0007669"/>
    <property type="project" value="UniProtKB-UniRule"/>
</dbReference>
<evidence type="ECO:0000259" key="12">
    <source>
        <dbReference type="Pfam" id="PF01225"/>
    </source>
</evidence>
<dbReference type="RefSeq" id="WP_041086006.1">
    <property type="nucleotide sequence ID" value="NZ_JXRP01000006.1"/>
</dbReference>
<evidence type="ECO:0000256" key="8">
    <source>
        <dbReference type="ARBA" id="ARBA00023306"/>
    </source>
</evidence>
<dbReference type="Proteomes" id="UP000031938">
    <property type="component" value="Unassembled WGS sequence"/>
</dbReference>
<dbReference type="InterPro" id="IPR035911">
    <property type="entry name" value="MurE/MurF_N"/>
</dbReference>
<evidence type="ECO:0000256" key="1">
    <source>
        <dbReference type="ARBA" id="ARBA00022490"/>
    </source>
</evidence>
<keyword evidence="2 10" id="KW-0436">Ligase</keyword>
<feature type="domain" description="Mur ligase central" evidence="14">
    <location>
        <begin position="110"/>
        <end position="294"/>
    </location>
</feature>
<feature type="domain" description="Mur ligase N-terminal catalytic" evidence="12">
    <location>
        <begin position="28"/>
        <end position="99"/>
    </location>
</feature>
<dbReference type="PANTHER" id="PTHR43024:SF1">
    <property type="entry name" value="UDP-N-ACETYLMURAMOYL-TRIPEPTIDE--D-ALANYL-D-ALANINE LIGASE"/>
    <property type="match status" value="1"/>
</dbReference>
<dbReference type="AlphaFoldDB" id="A0A0C2W6I5"/>
<dbReference type="SUPFAM" id="SSF53244">
    <property type="entry name" value="MurD-like peptide ligases, peptide-binding domain"/>
    <property type="match status" value="1"/>
</dbReference>
<dbReference type="PATRIC" id="fig|889306.3.peg.560"/>
<dbReference type="EMBL" id="JXRP01000006">
    <property type="protein sequence ID" value="KIL52191.1"/>
    <property type="molecule type" value="Genomic_DNA"/>
</dbReference>
<dbReference type="Pfam" id="PF02875">
    <property type="entry name" value="Mur_ligase_C"/>
    <property type="match status" value="1"/>
</dbReference>
<comment type="function">
    <text evidence="10 11">Involved in cell wall formation. Catalyzes the final step in the synthesis of UDP-N-acetylmuramoyl-pentapeptide, the precursor of murein.</text>
</comment>
<dbReference type="STRING" id="889306.KP78_05610"/>
<evidence type="ECO:0000313" key="15">
    <source>
        <dbReference type="EMBL" id="KIL52191.1"/>
    </source>
</evidence>
<feature type="domain" description="Mur ligase C-terminal" evidence="13">
    <location>
        <begin position="318"/>
        <end position="445"/>
    </location>
</feature>
<organism evidence="15 16">
    <name type="scientific">Jeotgalibacillus soli</name>
    <dbReference type="NCBI Taxonomy" id="889306"/>
    <lineage>
        <taxon>Bacteria</taxon>
        <taxon>Bacillati</taxon>
        <taxon>Bacillota</taxon>
        <taxon>Bacilli</taxon>
        <taxon>Bacillales</taxon>
        <taxon>Caryophanaceae</taxon>
        <taxon>Jeotgalibacillus</taxon>
    </lineage>
</organism>
<evidence type="ECO:0000256" key="5">
    <source>
        <dbReference type="ARBA" id="ARBA00022840"/>
    </source>
</evidence>
<comment type="subcellular location">
    <subcellularLocation>
        <location evidence="10 11">Cytoplasm</location>
    </subcellularLocation>
</comment>
<dbReference type="GO" id="GO:0071555">
    <property type="term" value="P:cell wall organization"/>
    <property type="evidence" value="ECO:0007669"/>
    <property type="project" value="UniProtKB-KW"/>
</dbReference>
<keyword evidence="4 10" id="KW-0547">Nucleotide-binding</keyword>
<keyword evidence="1 10" id="KW-0963">Cytoplasm</keyword>
<dbReference type="GO" id="GO:0047480">
    <property type="term" value="F:UDP-N-acetylmuramoyl-tripeptide-D-alanyl-D-alanine ligase activity"/>
    <property type="evidence" value="ECO:0007669"/>
    <property type="project" value="UniProtKB-UniRule"/>
</dbReference>
<dbReference type="InterPro" id="IPR013221">
    <property type="entry name" value="Mur_ligase_cen"/>
</dbReference>
<keyword evidence="16" id="KW-1185">Reference proteome</keyword>
<dbReference type="Gene3D" id="3.90.190.20">
    <property type="entry name" value="Mur ligase, C-terminal domain"/>
    <property type="match status" value="1"/>
</dbReference>
<evidence type="ECO:0000256" key="3">
    <source>
        <dbReference type="ARBA" id="ARBA00022618"/>
    </source>
</evidence>
<dbReference type="Gene3D" id="3.40.1190.10">
    <property type="entry name" value="Mur-like, catalytic domain"/>
    <property type="match status" value="1"/>
</dbReference>
<evidence type="ECO:0000259" key="14">
    <source>
        <dbReference type="Pfam" id="PF08245"/>
    </source>
</evidence>
<gene>
    <name evidence="10" type="primary">murF</name>
    <name evidence="15" type="ORF">KP78_05610</name>
</gene>